<accession>A0ABT8M8K3</accession>
<feature type="transmembrane region" description="Helical" evidence="1">
    <location>
        <begin position="160"/>
        <end position="180"/>
    </location>
</feature>
<gene>
    <name evidence="2" type="ORF">FGU65_05085</name>
</gene>
<evidence type="ECO:0000313" key="2">
    <source>
        <dbReference type="EMBL" id="MDN7024270.1"/>
    </source>
</evidence>
<sequence>MPPASALVRSVDPAYPTNRNISILTLGVFAAAVALNLALGAGVLASGIAAVLAAASVFLAWALARELDPEKEYAAFVAAGLAGGALLLLPLPDPGIALLALLLLRMVNRTTGLAAGYPDSVIVLAVAAWPLWQGHLFAGLAAIAAFLLDGVLSRPNRKQLVFALAAALETGLFAVTGRGLAIDIIGPRVNGAVILASLLFLAVIGGSSTVEAAGDRTGRPLNPLRVQSAQVLALAWAFLAAVIGGEAAIIAIFPLWAGMIGTGLYRVVTHLTGREP</sequence>
<dbReference type="RefSeq" id="WP_301663367.1">
    <property type="nucleotide sequence ID" value="NZ_VCYH01000003.1"/>
</dbReference>
<evidence type="ECO:0000256" key="1">
    <source>
        <dbReference type="SAM" id="Phobius"/>
    </source>
</evidence>
<reference evidence="2" key="1">
    <citation type="submission" date="2019-05" db="EMBL/GenBank/DDBJ databases">
        <title>Methanoculleus sp. FWC-SCC1, a methanogenic archaeon isolated from deep marine cold seep.</title>
        <authorList>
            <person name="Chen Y.-W."/>
            <person name="Chen S.-C."/>
            <person name="Teng N.-H."/>
            <person name="Lai M.-C."/>
        </authorList>
    </citation>
    <scope>NUCLEOTIDE SEQUENCE</scope>
    <source>
        <strain evidence="2">FWC-SCC1</strain>
    </source>
</reference>
<dbReference type="EMBL" id="VCYH01000003">
    <property type="protein sequence ID" value="MDN7024270.1"/>
    <property type="molecule type" value="Genomic_DNA"/>
</dbReference>
<evidence type="ECO:0000313" key="3">
    <source>
        <dbReference type="Proteomes" id="UP001168338"/>
    </source>
</evidence>
<organism evidence="2 3">
    <name type="scientific">Methanoculleus frigidifontis</name>
    <dbReference type="NCBI Taxonomy" id="2584085"/>
    <lineage>
        <taxon>Archaea</taxon>
        <taxon>Methanobacteriati</taxon>
        <taxon>Methanobacteriota</taxon>
        <taxon>Stenosarchaea group</taxon>
        <taxon>Methanomicrobia</taxon>
        <taxon>Methanomicrobiales</taxon>
        <taxon>Methanomicrobiaceae</taxon>
        <taxon>Methanoculleus</taxon>
    </lineage>
</organism>
<keyword evidence="3" id="KW-1185">Reference proteome</keyword>
<comment type="caution">
    <text evidence="2">The sequence shown here is derived from an EMBL/GenBank/DDBJ whole genome shotgun (WGS) entry which is preliminary data.</text>
</comment>
<keyword evidence="1" id="KW-0472">Membrane</keyword>
<name>A0ABT8M8K3_9EURY</name>
<feature type="transmembrane region" description="Helical" evidence="1">
    <location>
        <begin position="192"/>
        <end position="210"/>
    </location>
</feature>
<feature type="transmembrane region" description="Helical" evidence="1">
    <location>
        <begin position="45"/>
        <end position="64"/>
    </location>
</feature>
<dbReference type="Proteomes" id="UP001168338">
    <property type="component" value="Unassembled WGS sequence"/>
</dbReference>
<feature type="transmembrane region" description="Helical" evidence="1">
    <location>
        <begin position="231"/>
        <end position="257"/>
    </location>
</feature>
<keyword evidence="1" id="KW-1133">Transmembrane helix</keyword>
<feature type="transmembrane region" description="Helical" evidence="1">
    <location>
        <begin position="76"/>
        <end position="102"/>
    </location>
</feature>
<keyword evidence="1" id="KW-0812">Transmembrane</keyword>
<protein>
    <submittedName>
        <fullName evidence="2">Uncharacterized protein</fullName>
    </submittedName>
</protein>
<proteinExistence type="predicted"/>
<feature type="transmembrane region" description="Helical" evidence="1">
    <location>
        <begin position="122"/>
        <end position="148"/>
    </location>
</feature>
<feature type="transmembrane region" description="Helical" evidence="1">
    <location>
        <begin position="21"/>
        <end position="39"/>
    </location>
</feature>